<reference evidence="2 3" key="1">
    <citation type="submission" date="2016-12" db="EMBL/GenBank/DDBJ databases">
        <title>Genomic comparison of strains in the 'Actinomyces naeslundii' group.</title>
        <authorList>
            <person name="Mughal S.R."/>
            <person name="Do T."/>
            <person name="Gilbert S.C."/>
            <person name="Witherden E.A."/>
            <person name="Didelot X."/>
            <person name="Beighton D."/>
        </authorList>
    </citation>
    <scope>NUCLEOTIDE SEQUENCE [LARGE SCALE GENOMIC DNA]</scope>
    <source>
        <strain evidence="2 3">MMRCO6-1</strain>
    </source>
</reference>
<evidence type="ECO:0000256" key="1">
    <source>
        <dbReference type="SAM" id="MobiDB-lite"/>
    </source>
</evidence>
<comment type="caution">
    <text evidence="2">The sequence shown here is derived from an EMBL/GenBank/DDBJ whole genome shotgun (WGS) entry which is preliminary data.</text>
</comment>
<dbReference type="RefSeq" id="WP_070659151.1">
    <property type="nucleotide sequence ID" value="NZ_MSKM01000070.1"/>
</dbReference>
<proteinExistence type="predicted"/>
<sequence>MRVRGGCAILWREQGVSQIGTSPGRRTIVSDLSLAEQRLLDEFARNLESTGVYRAARRSRVPVTRARQIVADLERQGVLVASATSELGGADGVYWDRLGADVKGRGAALSQSVLAIHGVSTLAQEAALWLAEAGVGTILSTRSPQEGGLAPLLSARFPALRTRAPLRTRPDVMVTVDPHVVEPLLARRLAQEDVVHLPVVVGEAGVRIGPVLNAQGPCSTCLDLWERDADPCWPALATQMRTLPMPEVEHLVLHEAAASTARAVIDTLVGRASGADGAQDTAEPGGEASGGSGGSAMWWSTHSVEVTGQEPRGRHRAWERHPECLCSQL</sequence>
<dbReference type="EMBL" id="MSKM01000070">
    <property type="protein sequence ID" value="OLO50393.1"/>
    <property type="molecule type" value="Genomic_DNA"/>
</dbReference>
<gene>
    <name evidence="2" type="ORF">BKH27_13390</name>
</gene>
<accession>A0A1Q8VQM7</accession>
<dbReference type="Proteomes" id="UP000185772">
    <property type="component" value="Unassembled WGS sequence"/>
</dbReference>
<organism evidence="2 3">
    <name type="scientific">Actinomyces oris</name>
    <dbReference type="NCBI Taxonomy" id="544580"/>
    <lineage>
        <taxon>Bacteria</taxon>
        <taxon>Bacillati</taxon>
        <taxon>Actinomycetota</taxon>
        <taxon>Actinomycetes</taxon>
        <taxon>Actinomycetales</taxon>
        <taxon>Actinomycetaceae</taxon>
        <taxon>Actinomyces</taxon>
    </lineage>
</organism>
<protein>
    <submittedName>
        <fullName evidence="2">Uncharacterized protein</fullName>
    </submittedName>
</protein>
<feature type="region of interest" description="Disordered" evidence="1">
    <location>
        <begin position="274"/>
        <end position="298"/>
    </location>
</feature>
<dbReference type="Gene3D" id="3.40.50.720">
    <property type="entry name" value="NAD(P)-binding Rossmann-like Domain"/>
    <property type="match status" value="1"/>
</dbReference>
<name>A0A1Q8VQM7_9ACTO</name>
<dbReference type="AlphaFoldDB" id="A0A1Q8VQM7"/>
<evidence type="ECO:0000313" key="2">
    <source>
        <dbReference type="EMBL" id="OLO50393.1"/>
    </source>
</evidence>
<evidence type="ECO:0000313" key="3">
    <source>
        <dbReference type="Proteomes" id="UP000185772"/>
    </source>
</evidence>